<keyword evidence="2" id="KW-1185">Reference proteome</keyword>
<dbReference type="Proteomes" id="UP000265719">
    <property type="component" value="Chromosome"/>
</dbReference>
<dbReference type="KEGG" id="thao:NI17_013365"/>
<organism evidence="1 2">
    <name type="scientific">Thermobifida halotolerans</name>
    <dbReference type="NCBI Taxonomy" id="483545"/>
    <lineage>
        <taxon>Bacteria</taxon>
        <taxon>Bacillati</taxon>
        <taxon>Actinomycetota</taxon>
        <taxon>Actinomycetes</taxon>
        <taxon>Streptosporangiales</taxon>
        <taxon>Nocardiopsidaceae</taxon>
        <taxon>Thermobifida</taxon>
    </lineage>
</organism>
<name>A0AA97LTU7_9ACTN</name>
<gene>
    <name evidence="1" type="ORF">NI17_013365</name>
</gene>
<protein>
    <recommendedName>
        <fullName evidence="3">Tetratricopeptide repeat protein</fullName>
    </recommendedName>
</protein>
<dbReference type="EMBL" id="CP063196">
    <property type="protein sequence ID" value="UOE17871.1"/>
    <property type="molecule type" value="Genomic_DNA"/>
</dbReference>
<evidence type="ECO:0008006" key="3">
    <source>
        <dbReference type="Google" id="ProtNLM"/>
    </source>
</evidence>
<proteinExistence type="predicted"/>
<sequence length="473" mass="50512">MTLWLWAEETAEKTRADGHGGLAAALVRMPELAVRGDADRIAAELPAALRAATAPGAPPWAADYLRHWWTAARVTHGAMGTAALPEAETLAHTAHADDTRCSPGACPAVNAAVCHANVDGPGHAVERELLLTGALDHTAPGTPAHTSAVLAFADLLTDSGRPHEAVEYLDAQDWAVRSDPGHALAYARALRCLDRHGEALAVLDRLDGEETAPYGPEAAGEDVRRRVAFERARLLAWLARTGQRPADGAAAALPPVEEAGTHPFLRPLWVEAVEDLDAVGAVTNDWRLGVALAEWTRHLERVGSHRPCLEMALRAARLALRRGARWTAAGMVEAAQRAAVRLRRDDELTADLAEVRTGVRAFPGPPLPVPAQRLAAWLWGDRGTAVDPEQRADLLVAALDAHPGDTVLLNDLGRVGRVLGLARAAARDQWARVRALPTDRDAVLGLLESLLHDGDTEGVRELVRTLSDAAARA</sequence>
<reference evidence="1" key="1">
    <citation type="submission" date="2020-10" db="EMBL/GenBank/DDBJ databases">
        <title>De novo genome project of the cellulose decomposer Thermobifida halotolerans type strain.</title>
        <authorList>
            <person name="Nagy I."/>
            <person name="Horvath B."/>
            <person name="Kukolya J."/>
            <person name="Nagy I."/>
            <person name="Orsini M."/>
        </authorList>
    </citation>
    <scope>NUCLEOTIDE SEQUENCE</scope>
    <source>
        <strain evidence="1">DSM 44931</strain>
    </source>
</reference>
<accession>A0AA97LTU7</accession>
<evidence type="ECO:0000313" key="1">
    <source>
        <dbReference type="EMBL" id="UOE17871.1"/>
    </source>
</evidence>
<dbReference type="AlphaFoldDB" id="A0AA97LTU7"/>
<dbReference type="RefSeq" id="WP_243597513.1">
    <property type="nucleotide sequence ID" value="NZ_CP063196.1"/>
</dbReference>
<evidence type="ECO:0000313" key="2">
    <source>
        <dbReference type="Proteomes" id="UP000265719"/>
    </source>
</evidence>